<dbReference type="InterPro" id="IPR008972">
    <property type="entry name" value="Cupredoxin"/>
</dbReference>
<sequence>MNARLVPASLFAVAIGLSAAVPAQAAEHQVVVEKYAFSPMELRIKRGDTVTWVNNEKRVSHSVLLIGRNEESERFFPGEKWSRAFPEAGRFEYRCGPHPEMLGVVIVAE</sequence>
<dbReference type="EMBL" id="CP001281">
    <property type="protein sequence ID" value="ACR01217.1"/>
    <property type="molecule type" value="Genomic_DNA"/>
</dbReference>
<evidence type="ECO:0000313" key="7">
    <source>
        <dbReference type="Proteomes" id="UP000002186"/>
    </source>
</evidence>
<dbReference type="HOGENOM" id="CLU_084115_4_1_4"/>
<reference evidence="7" key="1">
    <citation type="submission" date="2009-05" db="EMBL/GenBank/DDBJ databases">
        <title>Complete sequence of chromosome of Thauera sp. MZ1T.</title>
        <authorList>
            <consortium name="US DOE Joint Genome Institute"/>
            <person name="Lucas S."/>
            <person name="Copeland A."/>
            <person name="Lapidus A."/>
            <person name="Glavina del Rio T."/>
            <person name="Dalin E."/>
            <person name="Tice H."/>
            <person name="Bruce D."/>
            <person name="Goodwin L."/>
            <person name="Pitluck S."/>
            <person name="Sims D."/>
            <person name="Brettin T."/>
            <person name="Detter J.C."/>
            <person name="Han C."/>
            <person name="Larimer F."/>
            <person name="Land M."/>
            <person name="Hauser L."/>
            <person name="Kyrpides N."/>
            <person name="Mikhailova N."/>
            <person name="Sayler G.S."/>
        </authorList>
    </citation>
    <scope>NUCLEOTIDE SEQUENCE [LARGE SCALE GENOMIC DNA]</scope>
    <source>
        <strain evidence="7">MZ1T</strain>
    </source>
</reference>
<evidence type="ECO:0000256" key="3">
    <source>
        <dbReference type="SAM" id="SignalP"/>
    </source>
</evidence>
<accession>C4K9Z1</accession>
<proteinExistence type="predicted"/>
<dbReference type="OrthoDB" id="9757546at2"/>
<dbReference type="Proteomes" id="UP000002186">
    <property type="component" value="Chromosome"/>
</dbReference>
<dbReference type="Proteomes" id="UP000321192">
    <property type="component" value="Unassembled WGS sequence"/>
</dbReference>
<reference evidence="6 8" key="3">
    <citation type="submission" date="2018-09" db="EMBL/GenBank/DDBJ databases">
        <title>Metagenome Assembled Genomes from an Advanced Water Purification Facility.</title>
        <authorList>
            <person name="Stamps B.W."/>
            <person name="Spear J.R."/>
        </authorList>
    </citation>
    <scope>NUCLEOTIDE SEQUENCE [LARGE SCALE GENOMIC DNA]</scope>
    <source>
        <strain evidence="6">Bin_27_1</strain>
    </source>
</reference>
<dbReference type="Pfam" id="PF00127">
    <property type="entry name" value="Copper-bind"/>
    <property type="match status" value="1"/>
</dbReference>
<dbReference type="EMBL" id="SSFD01000213">
    <property type="protein sequence ID" value="TXH83375.1"/>
    <property type="molecule type" value="Genomic_DNA"/>
</dbReference>
<reference evidence="5 7" key="2">
    <citation type="journal article" date="2012" name="Stand. Genomic Sci.">
        <title>Complete genome sequence of Thauera aminoaromatica strain MZ1T.</title>
        <authorList>
            <person name="Jiang K."/>
            <person name="Sanseverino J."/>
            <person name="Chauhan A."/>
            <person name="Lucas S."/>
            <person name="Copeland A."/>
            <person name="Lapidus A."/>
            <person name="Del Rio T.G."/>
            <person name="Dalin E."/>
            <person name="Tice H."/>
            <person name="Bruce D."/>
            <person name="Goodwin L."/>
            <person name="Pitluck S."/>
            <person name="Sims D."/>
            <person name="Brettin T."/>
            <person name="Detter J.C."/>
            <person name="Han C."/>
            <person name="Chang Y.J."/>
            <person name="Larimer F."/>
            <person name="Land M."/>
            <person name="Hauser L."/>
            <person name="Kyrpides N.C."/>
            <person name="Mikhailova N."/>
            <person name="Moser S."/>
            <person name="Jegier P."/>
            <person name="Close D."/>
            <person name="Debruyn J.M."/>
            <person name="Wang Y."/>
            <person name="Layton A.C."/>
            <person name="Allen M.S."/>
            <person name="Sayler G.S."/>
        </authorList>
    </citation>
    <scope>NUCLEOTIDE SEQUENCE [LARGE SCALE GENOMIC DNA]</scope>
    <source>
        <strain evidence="5 7">MZ1T</strain>
    </source>
</reference>
<keyword evidence="2" id="KW-0186">Copper</keyword>
<dbReference type="SUPFAM" id="SSF49503">
    <property type="entry name" value="Cupredoxins"/>
    <property type="match status" value="1"/>
</dbReference>
<evidence type="ECO:0000313" key="5">
    <source>
        <dbReference type="EMBL" id="ACR01217.1"/>
    </source>
</evidence>
<keyword evidence="1" id="KW-0479">Metal-binding</keyword>
<dbReference type="PANTHER" id="PTHR36507:SF1">
    <property type="entry name" value="BLL1555 PROTEIN"/>
    <property type="match status" value="1"/>
</dbReference>
<dbReference type="AlphaFoldDB" id="C4K9Z1"/>
<evidence type="ECO:0000256" key="1">
    <source>
        <dbReference type="ARBA" id="ARBA00022723"/>
    </source>
</evidence>
<dbReference type="KEGG" id="tmz:Tmz1t_2615"/>
<accession>A0A5C7SKF6</accession>
<dbReference type="eggNOG" id="COG3794">
    <property type="taxonomic scope" value="Bacteria"/>
</dbReference>
<evidence type="ECO:0000256" key="2">
    <source>
        <dbReference type="ARBA" id="ARBA00023008"/>
    </source>
</evidence>
<dbReference type="InterPro" id="IPR000923">
    <property type="entry name" value="BlueCu_1"/>
</dbReference>
<evidence type="ECO:0000313" key="8">
    <source>
        <dbReference type="Proteomes" id="UP000321192"/>
    </source>
</evidence>
<dbReference type="InterPro" id="IPR052721">
    <property type="entry name" value="ET_Amicyanin"/>
</dbReference>
<keyword evidence="7" id="KW-1185">Reference proteome</keyword>
<feature type="signal peptide" evidence="3">
    <location>
        <begin position="1"/>
        <end position="25"/>
    </location>
</feature>
<keyword evidence="3" id="KW-0732">Signal</keyword>
<dbReference type="RefSeq" id="WP_012585576.1">
    <property type="nucleotide sequence ID" value="NC_011662.2"/>
</dbReference>
<dbReference type="Gene3D" id="2.60.40.420">
    <property type="entry name" value="Cupredoxins - blue copper proteins"/>
    <property type="match status" value="1"/>
</dbReference>
<evidence type="ECO:0000259" key="4">
    <source>
        <dbReference type="Pfam" id="PF00127"/>
    </source>
</evidence>
<evidence type="ECO:0000313" key="6">
    <source>
        <dbReference type="EMBL" id="TXH83375.1"/>
    </source>
</evidence>
<name>C4K9Z1_THASP</name>
<dbReference type="PANTHER" id="PTHR36507">
    <property type="entry name" value="BLL1555 PROTEIN"/>
    <property type="match status" value="1"/>
</dbReference>
<organism evidence="5 7">
    <name type="scientific">Thauera aminoaromatica</name>
    <dbReference type="NCBI Taxonomy" id="164330"/>
    <lineage>
        <taxon>Bacteria</taxon>
        <taxon>Pseudomonadati</taxon>
        <taxon>Pseudomonadota</taxon>
        <taxon>Betaproteobacteria</taxon>
        <taxon>Rhodocyclales</taxon>
        <taxon>Zoogloeaceae</taxon>
        <taxon>Thauera</taxon>
    </lineage>
</organism>
<dbReference type="GO" id="GO:0005507">
    <property type="term" value="F:copper ion binding"/>
    <property type="evidence" value="ECO:0007669"/>
    <property type="project" value="InterPro"/>
</dbReference>
<protein>
    <submittedName>
        <fullName evidence="5">Blue (Type 1) copper domain protein</fullName>
    </submittedName>
    <submittedName>
        <fullName evidence="6">Plastocyanin</fullName>
    </submittedName>
</protein>
<feature type="domain" description="Blue (type 1) copper" evidence="4">
    <location>
        <begin position="32"/>
        <end position="107"/>
    </location>
</feature>
<feature type="chain" id="PRO_5042451233" evidence="3">
    <location>
        <begin position="26"/>
        <end position="109"/>
    </location>
</feature>
<dbReference type="STRING" id="85643.Tmz1t_2615"/>
<dbReference type="GO" id="GO:0009055">
    <property type="term" value="F:electron transfer activity"/>
    <property type="evidence" value="ECO:0007669"/>
    <property type="project" value="InterPro"/>
</dbReference>
<gene>
    <name evidence="5" type="ordered locus">Tmz1t_2615</name>
    <name evidence="6" type="ORF">E6Q80_13660</name>
</gene>